<dbReference type="AlphaFoldDB" id="A0A9W9K4Z6"/>
<reference evidence="1" key="1">
    <citation type="submission" date="2022-11" db="EMBL/GenBank/DDBJ databases">
        <authorList>
            <person name="Petersen C."/>
        </authorList>
    </citation>
    <scope>NUCLEOTIDE SEQUENCE</scope>
    <source>
        <strain evidence="1">IBT 30069</strain>
    </source>
</reference>
<organism evidence="1 2">
    <name type="scientific">Penicillium angulare</name>
    <dbReference type="NCBI Taxonomy" id="116970"/>
    <lineage>
        <taxon>Eukaryota</taxon>
        <taxon>Fungi</taxon>
        <taxon>Dikarya</taxon>
        <taxon>Ascomycota</taxon>
        <taxon>Pezizomycotina</taxon>
        <taxon>Eurotiomycetes</taxon>
        <taxon>Eurotiomycetidae</taxon>
        <taxon>Eurotiales</taxon>
        <taxon>Aspergillaceae</taxon>
        <taxon>Penicillium</taxon>
    </lineage>
</organism>
<comment type="caution">
    <text evidence="1">The sequence shown here is derived from an EMBL/GenBank/DDBJ whole genome shotgun (WGS) entry which is preliminary data.</text>
</comment>
<keyword evidence="2" id="KW-1185">Reference proteome</keyword>
<evidence type="ECO:0000313" key="1">
    <source>
        <dbReference type="EMBL" id="KAJ5093030.1"/>
    </source>
</evidence>
<evidence type="ECO:0000313" key="2">
    <source>
        <dbReference type="Proteomes" id="UP001149165"/>
    </source>
</evidence>
<dbReference type="Proteomes" id="UP001149165">
    <property type="component" value="Unassembled WGS sequence"/>
</dbReference>
<dbReference type="EMBL" id="JAPQKH010000006">
    <property type="protein sequence ID" value="KAJ5093030.1"/>
    <property type="molecule type" value="Genomic_DNA"/>
</dbReference>
<sequence length="85" mass="9438">MEFEGIDAKDIAKLSPEAASAWEFKTLFSVQGTKPISEDSIFGRWEMQDESGQSSCNLVMVGVVTSDSVRMLVYLNESMLDPKID</sequence>
<accession>A0A9W9K4Z6</accession>
<protein>
    <submittedName>
        <fullName evidence="1">Uncharacterized protein</fullName>
    </submittedName>
</protein>
<proteinExistence type="predicted"/>
<reference evidence="1" key="2">
    <citation type="journal article" date="2023" name="IMA Fungus">
        <title>Comparative genomic study of the Penicillium genus elucidates a diverse pangenome and 15 lateral gene transfer events.</title>
        <authorList>
            <person name="Petersen C."/>
            <person name="Sorensen T."/>
            <person name="Nielsen M.R."/>
            <person name="Sondergaard T.E."/>
            <person name="Sorensen J.L."/>
            <person name="Fitzpatrick D.A."/>
            <person name="Frisvad J.C."/>
            <person name="Nielsen K.L."/>
        </authorList>
    </citation>
    <scope>NUCLEOTIDE SEQUENCE</scope>
    <source>
        <strain evidence="1">IBT 30069</strain>
    </source>
</reference>
<gene>
    <name evidence="1" type="ORF">N7456_008891</name>
</gene>
<name>A0A9W9K4Z6_9EURO</name>